<evidence type="ECO:0000313" key="1">
    <source>
        <dbReference type="EMBL" id="MBB4287295.1"/>
    </source>
</evidence>
<sequence>MPPKANPLKLNKLQLKTLTLLQALAEDPATATTDPETGMVQIGRLPHPHGDHFHIGRYVVMKADASGLDNTGVWMALMRKGLAQPSPSGQVSVTPEGLAYETGLRDAILHGTDH</sequence>
<dbReference type="EMBL" id="JACIGI010000033">
    <property type="protein sequence ID" value="MBB4287295.1"/>
    <property type="molecule type" value="Genomic_DNA"/>
</dbReference>
<dbReference type="RefSeq" id="WP_184436898.1">
    <property type="nucleotide sequence ID" value="NZ_JACIGI010000033.1"/>
</dbReference>
<name>A0A7W6WLP2_9PROT</name>
<evidence type="ECO:0000313" key="2">
    <source>
        <dbReference type="Proteomes" id="UP000555728"/>
    </source>
</evidence>
<dbReference type="Proteomes" id="UP000555728">
    <property type="component" value="Unassembled WGS sequence"/>
</dbReference>
<proteinExistence type="predicted"/>
<reference evidence="1 2" key="1">
    <citation type="submission" date="2020-08" db="EMBL/GenBank/DDBJ databases">
        <title>Genome sequencing of Purple Non-Sulfur Bacteria from various extreme environments.</title>
        <authorList>
            <person name="Mayer M."/>
        </authorList>
    </citation>
    <scope>NUCLEOTIDE SEQUENCE [LARGE SCALE GENOMIC DNA]</scope>
    <source>
        <strain evidence="1 2">JA135</strain>
    </source>
</reference>
<organism evidence="1 2">
    <name type="scientific">Roseospira goensis</name>
    <dbReference type="NCBI Taxonomy" id="391922"/>
    <lineage>
        <taxon>Bacteria</taxon>
        <taxon>Pseudomonadati</taxon>
        <taxon>Pseudomonadota</taxon>
        <taxon>Alphaproteobacteria</taxon>
        <taxon>Rhodospirillales</taxon>
        <taxon>Rhodospirillaceae</taxon>
        <taxon>Roseospira</taxon>
    </lineage>
</organism>
<gene>
    <name evidence="1" type="ORF">GGD88_003042</name>
</gene>
<comment type="caution">
    <text evidence="1">The sequence shown here is derived from an EMBL/GenBank/DDBJ whole genome shotgun (WGS) entry which is preliminary data.</text>
</comment>
<protein>
    <submittedName>
        <fullName evidence="1">Uncharacterized protein</fullName>
    </submittedName>
</protein>
<accession>A0A7W6WLP2</accession>
<dbReference type="AlphaFoldDB" id="A0A7W6WLP2"/>
<keyword evidence="2" id="KW-1185">Reference proteome</keyword>